<organism evidence="1 2">
    <name type="scientific">Dallia pectoralis</name>
    <name type="common">Alaska blackfish</name>
    <dbReference type="NCBI Taxonomy" id="75939"/>
    <lineage>
        <taxon>Eukaryota</taxon>
        <taxon>Metazoa</taxon>
        <taxon>Chordata</taxon>
        <taxon>Craniata</taxon>
        <taxon>Vertebrata</taxon>
        <taxon>Euteleostomi</taxon>
        <taxon>Actinopterygii</taxon>
        <taxon>Neopterygii</taxon>
        <taxon>Teleostei</taxon>
        <taxon>Protacanthopterygii</taxon>
        <taxon>Esociformes</taxon>
        <taxon>Umbridae</taxon>
        <taxon>Dallia</taxon>
    </lineage>
</organism>
<dbReference type="EMBL" id="CM055745">
    <property type="protein sequence ID" value="KAJ7997946.1"/>
    <property type="molecule type" value="Genomic_DNA"/>
</dbReference>
<evidence type="ECO:0000313" key="1">
    <source>
        <dbReference type="EMBL" id="KAJ7997946.1"/>
    </source>
</evidence>
<comment type="caution">
    <text evidence="1">The sequence shown here is derived from an EMBL/GenBank/DDBJ whole genome shotgun (WGS) entry which is preliminary data.</text>
</comment>
<sequence length="97" mass="10915">MWPRLKKAKMPTANGASVAEGHNSASYHRSVSLSFPDERGPHLRWMVLEGKECTGHWQRHPGIGLYGDWPVVNRASMRGLILPCRHNNDTRSVSGRI</sequence>
<proteinExistence type="predicted"/>
<accession>A0ACC2G2V4</accession>
<keyword evidence="2" id="KW-1185">Reference proteome</keyword>
<name>A0ACC2G2V4_DALPE</name>
<protein>
    <submittedName>
        <fullName evidence="1">Uncharacterized protein</fullName>
    </submittedName>
</protein>
<reference evidence="1" key="1">
    <citation type="submission" date="2021-05" db="EMBL/GenBank/DDBJ databases">
        <authorList>
            <person name="Pan Q."/>
            <person name="Jouanno E."/>
            <person name="Zahm M."/>
            <person name="Klopp C."/>
            <person name="Cabau C."/>
            <person name="Louis A."/>
            <person name="Berthelot C."/>
            <person name="Parey E."/>
            <person name="Roest Crollius H."/>
            <person name="Montfort J."/>
            <person name="Robinson-Rechavi M."/>
            <person name="Bouchez O."/>
            <person name="Lampietro C."/>
            <person name="Lopez Roques C."/>
            <person name="Donnadieu C."/>
            <person name="Postlethwait J."/>
            <person name="Bobe J."/>
            <person name="Dillon D."/>
            <person name="Chandos A."/>
            <person name="von Hippel F."/>
            <person name="Guiguen Y."/>
        </authorList>
    </citation>
    <scope>NUCLEOTIDE SEQUENCE</scope>
    <source>
        <strain evidence="1">YG-Jan2019</strain>
    </source>
</reference>
<gene>
    <name evidence="1" type="ORF">DPEC_G00217440</name>
</gene>
<evidence type="ECO:0000313" key="2">
    <source>
        <dbReference type="Proteomes" id="UP001157502"/>
    </source>
</evidence>
<dbReference type="Proteomes" id="UP001157502">
    <property type="component" value="Chromosome 18"/>
</dbReference>